<sequence length="90" mass="9591">MVSTSFGAEDPGRVQRLLVPFMRPFMKTPAQGAATSIHVAAAPDLQQVTGRYFANGKPKSSATRSYDQAAAARLWQVSADLAGLTSVPRL</sequence>
<dbReference type="Gene3D" id="3.40.50.720">
    <property type="entry name" value="NAD(P)-binding Rossmann-like Domain"/>
    <property type="match status" value="1"/>
</dbReference>
<evidence type="ECO:0000313" key="3">
    <source>
        <dbReference type="Proteomes" id="UP000334990"/>
    </source>
</evidence>
<dbReference type="Proteomes" id="UP000334990">
    <property type="component" value="Unassembled WGS sequence"/>
</dbReference>
<evidence type="ECO:0000256" key="1">
    <source>
        <dbReference type="ARBA" id="ARBA00023002"/>
    </source>
</evidence>
<keyword evidence="3" id="KW-1185">Reference proteome</keyword>
<dbReference type="PANTHER" id="PTHR43157">
    <property type="entry name" value="PHOSPHATIDYLINOSITOL-GLYCAN BIOSYNTHESIS CLASS F PROTEIN-RELATED"/>
    <property type="match status" value="1"/>
</dbReference>
<dbReference type="EMBL" id="BLAD01000040">
    <property type="protein sequence ID" value="GER99471.1"/>
    <property type="molecule type" value="Genomic_DNA"/>
</dbReference>
<dbReference type="PANTHER" id="PTHR43157:SF31">
    <property type="entry name" value="PHOSPHATIDYLINOSITOL-GLYCAN BIOSYNTHESIS CLASS F PROTEIN"/>
    <property type="match status" value="1"/>
</dbReference>
<accession>A0A5M3VUX0</accession>
<gene>
    <name evidence="2" type="ORF">Acor_15350</name>
</gene>
<dbReference type="GO" id="GO:0016491">
    <property type="term" value="F:oxidoreductase activity"/>
    <property type="evidence" value="ECO:0007669"/>
    <property type="project" value="UniProtKB-KW"/>
</dbReference>
<proteinExistence type="predicted"/>
<comment type="caution">
    <text evidence="2">The sequence shown here is derived from an EMBL/GenBank/DDBJ whole genome shotgun (WGS) entry which is preliminary data.</text>
</comment>
<evidence type="ECO:0000313" key="2">
    <source>
        <dbReference type="EMBL" id="GER99471.1"/>
    </source>
</evidence>
<reference evidence="2 3" key="1">
    <citation type="submission" date="2019-10" db="EMBL/GenBank/DDBJ databases">
        <title>Whole genome shotgun sequence of Acrocarpospora corrugata NBRC 13972.</title>
        <authorList>
            <person name="Ichikawa N."/>
            <person name="Kimura A."/>
            <person name="Kitahashi Y."/>
            <person name="Komaki H."/>
            <person name="Oguchi A."/>
        </authorList>
    </citation>
    <scope>NUCLEOTIDE SEQUENCE [LARGE SCALE GENOMIC DNA]</scope>
    <source>
        <strain evidence="2 3">NBRC 13972</strain>
    </source>
</reference>
<organism evidence="2 3">
    <name type="scientific">Acrocarpospora corrugata</name>
    <dbReference type="NCBI Taxonomy" id="35763"/>
    <lineage>
        <taxon>Bacteria</taxon>
        <taxon>Bacillati</taxon>
        <taxon>Actinomycetota</taxon>
        <taxon>Actinomycetes</taxon>
        <taxon>Streptosporangiales</taxon>
        <taxon>Streptosporangiaceae</taxon>
        <taxon>Acrocarpospora</taxon>
    </lineage>
</organism>
<protein>
    <submittedName>
        <fullName evidence="2">Uncharacterized protein</fullName>
    </submittedName>
</protein>
<name>A0A5M3VUX0_9ACTN</name>
<keyword evidence="1" id="KW-0560">Oxidoreductase</keyword>
<dbReference type="AlphaFoldDB" id="A0A5M3VUX0"/>